<sequence>MPPKNNPLKIVPLKTKEVLYALHLLMLGTLASACHNSQIFFSTLPFSAAVGVTLTCKIVFAQGGYHLLICLRNVAFLLI</sequence>
<organism evidence="1 2">
    <name type="scientific">Steinernema carpocapsae</name>
    <name type="common">Entomopathogenic nematode</name>
    <dbReference type="NCBI Taxonomy" id="34508"/>
    <lineage>
        <taxon>Eukaryota</taxon>
        <taxon>Metazoa</taxon>
        <taxon>Ecdysozoa</taxon>
        <taxon>Nematoda</taxon>
        <taxon>Chromadorea</taxon>
        <taxon>Rhabditida</taxon>
        <taxon>Tylenchina</taxon>
        <taxon>Panagrolaimomorpha</taxon>
        <taxon>Strongyloidoidea</taxon>
        <taxon>Steinernematidae</taxon>
        <taxon>Steinernema</taxon>
    </lineage>
</organism>
<dbReference type="AlphaFoldDB" id="A0A4V5ZXZ4"/>
<accession>A0A4V5ZXZ4</accession>
<evidence type="ECO:0000313" key="1">
    <source>
        <dbReference type="EMBL" id="TKR61685.1"/>
    </source>
</evidence>
<proteinExistence type="predicted"/>
<comment type="caution">
    <text evidence="1">The sequence shown here is derived from an EMBL/GenBank/DDBJ whole genome shotgun (WGS) entry which is preliminary data.</text>
</comment>
<name>A0A4V5ZXZ4_STECR</name>
<dbReference type="EMBL" id="AZBU02000011">
    <property type="protein sequence ID" value="TKR61685.1"/>
    <property type="molecule type" value="Genomic_DNA"/>
</dbReference>
<reference evidence="1 2" key="2">
    <citation type="journal article" date="2019" name="G3 (Bethesda)">
        <title>Hybrid Assembly of the Genome of the Entomopathogenic Nematode Steinernema carpocapsae Identifies the X-Chromosome.</title>
        <authorList>
            <person name="Serra L."/>
            <person name="Macchietto M."/>
            <person name="Macias-Munoz A."/>
            <person name="McGill C.J."/>
            <person name="Rodriguez I.M."/>
            <person name="Rodriguez B."/>
            <person name="Murad R."/>
            <person name="Mortazavi A."/>
        </authorList>
    </citation>
    <scope>NUCLEOTIDE SEQUENCE [LARGE SCALE GENOMIC DNA]</scope>
    <source>
        <strain evidence="1 2">ALL</strain>
    </source>
</reference>
<dbReference type="Proteomes" id="UP000298663">
    <property type="component" value="Unassembled WGS sequence"/>
</dbReference>
<evidence type="ECO:0000313" key="2">
    <source>
        <dbReference type="Proteomes" id="UP000298663"/>
    </source>
</evidence>
<protein>
    <submittedName>
        <fullName evidence="1">Uncharacterized protein</fullName>
    </submittedName>
</protein>
<reference evidence="1 2" key="1">
    <citation type="journal article" date="2015" name="Genome Biol.">
        <title>Comparative genomics of Steinernema reveals deeply conserved gene regulatory networks.</title>
        <authorList>
            <person name="Dillman A.R."/>
            <person name="Macchietto M."/>
            <person name="Porter C.F."/>
            <person name="Rogers A."/>
            <person name="Williams B."/>
            <person name="Antoshechkin I."/>
            <person name="Lee M.M."/>
            <person name="Goodwin Z."/>
            <person name="Lu X."/>
            <person name="Lewis E.E."/>
            <person name="Goodrich-Blair H."/>
            <person name="Stock S.P."/>
            <person name="Adams B.J."/>
            <person name="Sternberg P.W."/>
            <person name="Mortazavi A."/>
        </authorList>
    </citation>
    <scope>NUCLEOTIDE SEQUENCE [LARGE SCALE GENOMIC DNA]</scope>
    <source>
        <strain evidence="1 2">ALL</strain>
    </source>
</reference>
<dbReference type="PROSITE" id="PS51257">
    <property type="entry name" value="PROKAR_LIPOPROTEIN"/>
    <property type="match status" value="1"/>
</dbReference>
<keyword evidence="2" id="KW-1185">Reference proteome</keyword>
<gene>
    <name evidence="1" type="ORF">L596_028765</name>
</gene>